<protein>
    <submittedName>
        <fullName evidence="2">Uncharacterized protein</fullName>
    </submittedName>
</protein>
<accession>A0A5J4QHH7</accession>
<name>A0A5J4QHH7_9EUKA</name>
<feature type="compositionally biased region" description="Polar residues" evidence="1">
    <location>
        <begin position="78"/>
        <end position="91"/>
    </location>
</feature>
<proteinExistence type="predicted"/>
<feature type="region of interest" description="Disordered" evidence="1">
    <location>
        <begin position="47"/>
        <end position="66"/>
    </location>
</feature>
<dbReference type="EMBL" id="SNRW01045599">
    <property type="protein sequence ID" value="KAA6320284.1"/>
    <property type="molecule type" value="Genomic_DNA"/>
</dbReference>
<dbReference type="AlphaFoldDB" id="A0A5J4QHH7"/>
<gene>
    <name evidence="2" type="ORF">EZS28_054706</name>
</gene>
<feature type="non-terminal residue" evidence="2">
    <location>
        <position position="208"/>
    </location>
</feature>
<evidence type="ECO:0000313" key="2">
    <source>
        <dbReference type="EMBL" id="KAA6320284.1"/>
    </source>
</evidence>
<evidence type="ECO:0000256" key="1">
    <source>
        <dbReference type="SAM" id="MobiDB-lite"/>
    </source>
</evidence>
<feature type="region of interest" description="Disordered" evidence="1">
    <location>
        <begin position="1"/>
        <end position="22"/>
    </location>
</feature>
<reference evidence="2 3" key="1">
    <citation type="submission" date="2019-03" db="EMBL/GenBank/DDBJ databases">
        <title>Single cell metagenomics reveals metabolic interactions within the superorganism composed of flagellate Streblomastix strix and complex community of Bacteroidetes bacteria on its surface.</title>
        <authorList>
            <person name="Treitli S.C."/>
            <person name="Kolisko M."/>
            <person name="Husnik F."/>
            <person name="Keeling P."/>
            <person name="Hampl V."/>
        </authorList>
    </citation>
    <scope>NUCLEOTIDE SEQUENCE [LARGE SCALE GENOMIC DNA]</scope>
    <source>
        <strain evidence="2">ST1C</strain>
    </source>
</reference>
<feature type="compositionally biased region" description="Basic and acidic residues" evidence="1">
    <location>
        <begin position="92"/>
        <end position="102"/>
    </location>
</feature>
<comment type="caution">
    <text evidence="2">The sequence shown here is derived from an EMBL/GenBank/DDBJ whole genome shotgun (WGS) entry which is preliminary data.</text>
</comment>
<evidence type="ECO:0000313" key="3">
    <source>
        <dbReference type="Proteomes" id="UP000324800"/>
    </source>
</evidence>
<sequence length="208" mass="23504">MKAARCEDSEDLFKKQVKRSSDTEDIKLIQSQMSARREDGEQIWKTVTDLEQGDGDEGGNEPFEGFPERLNEQLKQQVARSGRMNNSQQGQRTHDRSHQGPEKQMAEILSMKMVVQASTFKPLGYSDRAFIFGQLGKFRNVGSDWKVVPPKGKTRLKQKDQYADAMTALLDAQQDLLVAMKNWLVGHDNIEQITHEYAMLCVGANAVA</sequence>
<feature type="region of interest" description="Disordered" evidence="1">
    <location>
        <begin position="78"/>
        <end position="102"/>
    </location>
</feature>
<dbReference type="Proteomes" id="UP000324800">
    <property type="component" value="Unassembled WGS sequence"/>
</dbReference>
<organism evidence="2 3">
    <name type="scientific">Streblomastix strix</name>
    <dbReference type="NCBI Taxonomy" id="222440"/>
    <lineage>
        <taxon>Eukaryota</taxon>
        <taxon>Metamonada</taxon>
        <taxon>Preaxostyla</taxon>
        <taxon>Oxymonadida</taxon>
        <taxon>Streblomastigidae</taxon>
        <taxon>Streblomastix</taxon>
    </lineage>
</organism>